<evidence type="ECO:0000313" key="2">
    <source>
        <dbReference type="EMBL" id="KAF7185286.1"/>
    </source>
</evidence>
<accession>A0A8H6R868</accession>
<comment type="caution">
    <text evidence="2">The sequence shown here is derived from an EMBL/GenBank/DDBJ whole genome shotgun (WGS) entry which is preliminary data.</text>
</comment>
<feature type="coiled-coil region" evidence="1">
    <location>
        <begin position="89"/>
        <end position="144"/>
    </location>
</feature>
<keyword evidence="3" id="KW-1185">Reference proteome</keyword>
<sequence length="247" mass="28610">MAQIAILEEVNLDDLHSTVEEYRRHLAKCEEEKAECVQTLEARQTKIETVHSHLGRAMQSVFATYKDWAYTPSMEIQVDFSFRITLVKCDGYAQQLRRLEAEYIQLGQERHKSGIDRKLWVKTMKEATRALNSARCAYRKVQEEFLLNHAASALADRAIFPHELTTRNIAKIPESLAKDEDSSSSLNGDFEHRFHRLTANPAEQFIPAMDPEFVLLVKSFRDTKEQVEDIRKRFKSLQDDYARSVST</sequence>
<gene>
    <name evidence="2" type="ORF">HII31_13561</name>
</gene>
<dbReference type="AlphaFoldDB" id="A0A8H6R868"/>
<evidence type="ECO:0000313" key="3">
    <source>
        <dbReference type="Proteomes" id="UP000660729"/>
    </source>
</evidence>
<dbReference type="EMBL" id="JABCIY010000342">
    <property type="protein sequence ID" value="KAF7185286.1"/>
    <property type="molecule type" value="Genomic_DNA"/>
</dbReference>
<organism evidence="2 3">
    <name type="scientific">Pseudocercospora fuligena</name>
    <dbReference type="NCBI Taxonomy" id="685502"/>
    <lineage>
        <taxon>Eukaryota</taxon>
        <taxon>Fungi</taxon>
        <taxon>Dikarya</taxon>
        <taxon>Ascomycota</taxon>
        <taxon>Pezizomycotina</taxon>
        <taxon>Dothideomycetes</taxon>
        <taxon>Dothideomycetidae</taxon>
        <taxon>Mycosphaerellales</taxon>
        <taxon>Mycosphaerellaceae</taxon>
        <taxon>Pseudocercospora</taxon>
    </lineage>
</organism>
<dbReference type="Proteomes" id="UP000660729">
    <property type="component" value="Unassembled WGS sequence"/>
</dbReference>
<proteinExistence type="predicted"/>
<reference evidence="2" key="1">
    <citation type="submission" date="2020-04" db="EMBL/GenBank/DDBJ databases">
        <title>Draft genome resource of the tomato pathogen Pseudocercospora fuligena.</title>
        <authorList>
            <person name="Zaccaron A."/>
        </authorList>
    </citation>
    <scope>NUCLEOTIDE SEQUENCE</scope>
    <source>
        <strain evidence="2">PF001</strain>
    </source>
</reference>
<feature type="coiled-coil region" evidence="1">
    <location>
        <begin position="12"/>
        <end position="39"/>
    </location>
</feature>
<protein>
    <submittedName>
        <fullName evidence="2">Uncharacterized protein</fullName>
    </submittedName>
</protein>
<name>A0A8H6R868_9PEZI</name>
<evidence type="ECO:0000256" key="1">
    <source>
        <dbReference type="SAM" id="Coils"/>
    </source>
</evidence>
<keyword evidence="1" id="KW-0175">Coiled coil</keyword>